<comment type="function">
    <text evidence="11">Catalyzes the post-translational methylation of isoprenylated C-terminal cysteine residues.</text>
</comment>
<evidence type="ECO:0000256" key="10">
    <source>
        <dbReference type="ARBA" id="ARBA00023136"/>
    </source>
</evidence>
<feature type="transmembrane region" description="Helical" evidence="13">
    <location>
        <begin position="12"/>
        <end position="34"/>
    </location>
</feature>
<dbReference type="STRING" id="188477.A0A433U4Z6"/>
<keyword evidence="8 13" id="KW-0812">Transmembrane</keyword>
<dbReference type="PANTHER" id="PTHR12714">
    <property type="entry name" value="PROTEIN-S ISOPRENYLCYSTEINE O-METHYLTRANSFERASE"/>
    <property type="match status" value="1"/>
</dbReference>
<keyword evidence="7 13" id="KW-0949">S-adenosyl-L-methionine</keyword>
<evidence type="ECO:0000256" key="3">
    <source>
        <dbReference type="ARBA" id="ARBA00009140"/>
    </source>
</evidence>
<dbReference type="GO" id="GO:0032259">
    <property type="term" value="P:methylation"/>
    <property type="evidence" value="ECO:0007669"/>
    <property type="project" value="UniProtKB-KW"/>
</dbReference>
<protein>
    <recommendedName>
        <fullName evidence="12 13">Protein-S-isoprenylcysteine O-methyltransferase</fullName>
        <ecNumber evidence="4 13">2.1.1.100</ecNumber>
    </recommendedName>
</protein>
<feature type="transmembrane region" description="Helical" evidence="13">
    <location>
        <begin position="73"/>
        <end position="91"/>
    </location>
</feature>
<evidence type="ECO:0000256" key="7">
    <source>
        <dbReference type="ARBA" id="ARBA00022691"/>
    </source>
</evidence>
<comment type="caution">
    <text evidence="14">The sequence shown here is derived from an EMBL/GenBank/DDBJ whole genome shotgun (WGS) entry which is preliminary data.</text>
</comment>
<keyword evidence="10 13" id="KW-0472">Membrane</keyword>
<dbReference type="PROSITE" id="PS51564">
    <property type="entry name" value="SAM_ICMT"/>
    <property type="match status" value="1"/>
</dbReference>
<keyword evidence="13" id="KW-0256">Endoplasmic reticulum</keyword>
<dbReference type="InterPro" id="IPR025770">
    <property type="entry name" value="PPMT_MeTrfase"/>
</dbReference>
<dbReference type="Pfam" id="PF04140">
    <property type="entry name" value="ICMT"/>
    <property type="match status" value="1"/>
</dbReference>
<dbReference type="EC" id="2.1.1.100" evidence="4 13"/>
<accession>A0A433U4Z6</accession>
<evidence type="ECO:0000256" key="2">
    <source>
        <dbReference type="ARBA" id="ARBA00004141"/>
    </source>
</evidence>
<dbReference type="GO" id="GO:0005789">
    <property type="term" value="C:endoplasmic reticulum membrane"/>
    <property type="evidence" value="ECO:0007669"/>
    <property type="project" value="UniProtKB-SubCell"/>
</dbReference>
<evidence type="ECO:0000256" key="5">
    <source>
        <dbReference type="ARBA" id="ARBA00022603"/>
    </source>
</evidence>
<sequence>MGMIRQARISLLSFCAGSSLILFPLVFYCLPFVSFLWRDLWLAVLLIHFVAVNGIFSAVYVHQKDSYRIVVRAGNLGIVFGLGFLLSLYSARWNLFGWYVMSLTFFHWSEYQITAMTNPKSLTLESFLLDHSTEYKIAAAASCVEFFLESLFLPNMKTLRYVSLIGAVMAVGGDFLRKLSMWTARTNFNHYIQHTKQDGHVLVSWGVYSLFRHPSYVGWYCWSVGTQVMLCNPICLVTYTVVSWKFFNERIYDEEICLLNFFGEDYLDYQRKVPTGIPFVYGYRQLL</sequence>
<dbReference type="OrthoDB" id="422086at2759"/>
<comment type="catalytic activity">
    <reaction evidence="1 13">
        <text>[protein]-C-terminal S-[(2E,6E)-farnesyl]-L-cysteine + S-adenosyl-L-methionine = [protein]-C-terminal S-[(2E,6E)-farnesyl]-L-cysteine methyl ester + S-adenosyl-L-homocysteine</text>
        <dbReference type="Rhea" id="RHEA:21672"/>
        <dbReference type="Rhea" id="RHEA-COMP:12125"/>
        <dbReference type="Rhea" id="RHEA-COMP:12126"/>
        <dbReference type="ChEBI" id="CHEBI:57856"/>
        <dbReference type="ChEBI" id="CHEBI:59789"/>
        <dbReference type="ChEBI" id="CHEBI:90510"/>
        <dbReference type="ChEBI" id="CHEBI:90511"/>
        <dbReference type="EC" id="2.1.1.100"/>
    </reaction>
</comment>
<gene>
    <name evidence="14" type="ORF">EGW08_003405</name>
</gene>
<dbReference type="Proteomes" id="UP000271974">
    <property type="component" value="Unassembled WGS sequence"/>
</dbReference>
<name>A0A433U4Z6_ELYCH</name>
<keyword evidence="5 13" id="KW-0489">Methyltransferase</keyword>
<comment type="caution">
    <text evidence="13">Lacks conserved residue(s) required for the propagation of feature annotation.</text>
</comment>
<evidence type="ECO:0000256" key="9">
    <source>
        <dbReference type="ARBA" id="ARBA00022989"/>
    </source>
</evidence>
<dbReference type="EMBL" id="RQTK01000072">
    <property type="protein sequence ID" value="RUS88860.1"/>
    <property type="molecule type" value="Genomic_DNA"/>
</dbReference>
<evidence type="ECO:0000256" key="6">
    <source>
        <dbReference type="ARBA" id="ARBA00022679"/>
    </source>
</evidence>
<evidence type="ECO:0000256" key="11">
    <source>
        <dbReference type="ARBA" id="ARBA00023572"/>
    </source>
</evidence>
<evidence type="ECO:0000256" key="12">
    <source>
        <dbReference type="ARBA" id="ARBA00023656"/>
    </source>
</evidence>
<comment type="subcellular location">
    <subcellularLocation>
        <location evidence="13">Endoplasmic reticulum membrane</location>
        <topology evidence="13">Multi-pass membrane protein</topology>
    </subcellularLocation>
    <subcellularLocation>
        <location evidence="2">Membrane</location>
        <topology evidence="2">Multi-pass membrane protein</topology>
    </subcellularLocation>
</comment>
<keyword evidence="6" id="KW-0808">Transferase</keyword>
<evidence type="ECO:0000256" key="13">
    <source>
        <dbReference type="RuleBase" id="RU362022"/>
    </source>
</evidence>
<evidence type="ECO:0000256" key="8">
    <source>
        <dbReference type="ARBA" id="ARBA00022692"/>
    </source>
</evidence>
<dbReference type="GO" id="GO:0004671">
    <property type="term" value="F:protein C-terminal S-isoprenylcysteine carboxyl O-methyltransferase activity"/>
    <property type="evidence" value="ECO:0007669"/>
    <property type="project" value="UniProtKB-EC"/>
</dbReference>
<evidence type="ECO:0000313" key="14">
    <source>
        <dbReference type="EMBL" id="RUS88860.1"/>
    </source>
</evidence>
<reference evidence="14 15" key="1">
    <citation type="submission" date="2019-01" db="EMBL/GenBank/DDBJ databases">
        <title>A draft genome assembly of the solar-powered sea slug Elysia chlorotica.</title>
        <authorList>
            <person name="Cai H."/>
            <person name="Li Q."/>
            <person name="Fang X."/>
            <person name="Li J."/>
            <person name="Curtis N.E."/>
            <person name="Altenburger A."/>
            <person name="Shibata T."/>
            <person name="Feng M."/>
            <person name="Maeda T."/>
            <person name="Schwartz J.A."/>
            <person name="Shigenobu S."/>
            <person name="Lundholm N."/>
            <person name="Nishiyama T."/>
            <person name="Yang H."/>
            <person name="Hasebe M."/>
            <person name="Li S."/>
            <person name="Pierce S.K."/>
            <person name="Wang J."/>
        </authorList>
    </citation>
    <scope>NUCLEOTIDE SEQUENCE [LARGE SCALE GENOMIC DNA]</scope>
    <source>
        <strain evidence="14">EC2010</strain>
        <tissue evidence="14">Whole organism of an adult</tissue>
    </source>
</reference>
<dbReference type="AlphaFoldDB" id="A0A433U4Z6"/>
<dbReference type="InterPro" id="IPR007269">
    <property type="entry name" value="ICMT_MeTrfase"/>
</dbReference>
<keyword evidence="15" id="KW-1185">Reference proteome</keyword>
<comment type="similarity">
    <text evidence="3 13">Belongs to the class VI-like SAM-binding methyltransferase superfamily. Isoprenylcysteine carboxyl methyltransferase family.</text>
</comment>
<evidence type="ECO:0000256" key="1">
    <source>
        <dbReference type="ARBA" id="ARBA00001450"/>
    </source>
</evidence>
<organism evidence="14 15">
    <name type="scientific">Elysia chlorotica</name>
    <name type="common">Eastern emerald elysia</name>
    <name type="synonym">Sea slug</name>
    <dbReference type="NCBI Taxonomy" id="188477"/>
    <lineage>
        <taxon>Eukaryota</taxon>
        <taxon>Metazoa</taxon>
        <taxon>Spiralia</taxon>
        <taxon>Lophotrochozoa</taxon>
        <taxon>Mollusca</taxon>
        <taxon>Gastropoda</taxon>
        <taxon>Heterobranchia</taxon>
        <taxon>Euthyneura</taxon>
        <taxon>Panpulmonata</taxon>
        <taxon>Sacoglossa</taxon>
        <taxon>Placobranchoidea</taxon>
        <taxon>Plakobranchidae</taxon>
        <taxon>Elysia</taxon>
    </lineage>
</organism>
<evidence type="ECO:0000256" key="4">
    <source>
        <dbReference type="ARBA" id="ARBA00012151"/>
    </source>
</evidence>
<proteinExistence type="inferred from homology"/>
<evidence type="ECO:0000313" key="15">
    <source>
        <dbReference type="Proteomes" id="UP000271974"/>
    </source>
</evidence>
<feature type="transmembrane region" description="Helical" evidence="13">
    <location>
        <begin position="40"/>
        <end position="61"/>
    </location>
</feature>
<keyword evidence="9 13" id="KW-1133">Transmembrane helix</keyword>
<dbReference type="PANTHER" id="PTHR12714:SF9">
    <property type="entry name" value="PROTEIN-S-ISOPRENYLCYSTEINE O-METHYLTRANSFERASE"/>
    <property type="match status" value="1"/>
</dbReference>
<dbReference type="Gene3D" id="1.20.120.1630">
    <property type="match status" value="1"/>
</dbReference>